<feature type="region of interest" description="Disordered" evidence="5">
    <location>
        <begin position="179"/>
        <end position="214"/>
    </location>
</feature>
<sequence>MASRRQPLANVPNAINSPFHTLATAGSNKRTRAQACDQREAFGQPPNKKQVVESYDEGDENADPRRRSGVAVVLQDKPEEPFGKRLARSQPTAFEKKLAAVREKKPTSAERAHKQDNLESIRQWQRHYKRQFPSFVFYFDSVSDDVRQKSMRNISYLGAREEKFFSKAVTHVITTRTIPAESAQTSPDDEVKLETTQSRTSQSASVTQDQRRTTSVLDTFVQRRGQSVAPVPHPSGDVRRTQPHSVDILTKARSLGIKIWALEKLHRVVSTILDLDPSEKHHETRYQPAAKQAPDANLEQLLRHEKVNGPADRDMNVTTQDMVTLRGIYVYIHDMDEKTKPVMVRDYPKATSKDVTGKWPQLRLSAPGRCPFVEDIPYTKKMQQQERDREAADLVSRKTRAGTSIAPSQQLPEHEGNLRRSPRKIAQPTRTGQSNATQPPRPAPSMRQSSADLMPPLFGSTQANLRGLPRMVGGEPVASGMQHSNVTSAIRSQAISSAAISSTAPGQNRRVGDTKEVSLLKRKVFASNPSSYVNDVRAAINDDQAPPPRAAKRRAQETLGVVHEDDDADDHQPKAKSAAPKRRKTVEREAKPGYCENCRDKYEDFDDHVLTRKHRKFALSNENWKDLDALLGQLKRPHKKMR</sequence>
<dbReference type="GO" id="GO:0043539">
    <property type="term" value="F:protein serine/threonine kinase activator activity"/>
    <property type="evidence" value="ECO:0007669"/>
    <property type="project" value="TreeGrafter"/>
</dbReference>
<evidence type="ECO:0000259" key="6">
    <source>
        <dbReference type="PROSITE" id="PS51265"/>
    </source>
</evidence>
<dbReference type="CDD" id="cd00027">
    <property type="entry name" value="BRCT"/>
    <property type="match status" value="1"/>
</dbReference>
<feature type="compositionally biased region" description="Polar residues" evidence="5">
    <location>
        <begin position="401"/>
        <end position="411"/>
    </location>
</feature>
<dbReference type="Gene3D" id="6.10.250.3410">
    <property type="entry name" value="DBF zinc finger"/>
    <property type="match status" value="1"/>
</dbReference>
<dbReference type="PANTHER" id="PTHR15375:SF26">
    <property type="entry name" value="PROTEIN CHIFFON"/>
    <property type="match status" value="1"/>
</dbReference>
<dbReference type="GO" id="GO:1901987">
    <property type="term" value="P:regulation of cell cycle phase transition"/>
    <property type="evidence" value="ECO:0007669"/>
    <property type="project" value="TreeGrafter"/>
</dbReference>
<dbReference type="GO" id="GO:0010571">
    <property type="term" value="P:positive regulation of nuclear cell cycle DNA replication"/>
    <property type="evidence" value="ECO:0007669"/>
    <property type="project" value="TreeGrafter"/>
</dbReference>
<keyword evidence="2 4" id="KW-0863">Zinc-finger</keyword>
<dbReference type="GO" id="GO:0003676">
    <property type="term" value="F:nucleic acid binding"/>
    <property type="evidence" value="ECO:0007669"/>
    <property type="project" value="InterPro"/>
</dbReference>
<dbReference type="GO" id="GO:0008270">
    <property type="term" value="F:zinc ion binding"/>
    <property type="evidence" value="ECO:0007669"/>
    <property type="project" value="UniProtKB-KW"/>
</dbReference>
<feature type="compositionally biased region" description="Polar residues" evidence="5">
    <location>
        <begin position="428"/>
        <end position="438"/>
    </location>
</feature>
<dbReference type="InterPro" id="IPR036420">
    <property type="entry name" value="BRCT_dom_sf"/>
</dbReference>
<feature type="region of interest" description="Disordered" evidence="5">
    <location>
        <begin position="1"/>
        <end position="87"/>
    </location>
</feature>
<dbReference type="InterPro" id="IPR051590">
    <property type="entry name" value="Replication_Regulatory_Kinase"/>
</dbReference>
<dbReference type="InterPro" id="IPR013939">
    <property type="entry name" value="Regulatory_Dfp1/Him1"/>
</dbReference>
<dbReference type="FunFam" id="6.10.250.3410:FF:000001">
    <property type="entry name" value="Protein DBF4 homolog A"/>
    <property type="match status" value="1"/>
</dbReference>
<feature type="compositionally biased region" description="Basic and acidic residues" evidence="5">
    <location>
        <begin position="383"/>
        <end position="396"/>
    </location>
</feature>
<evidence type="ECO:0000313" key="7">
    <source>
        <dbReference type="EMBL" id="KJX96871.1"/>
    </source>
</evidence>
<organism evidence="7 8">
    <name type="scientific">Zymoseptoria brevis</name>
    <dbReference type="NCBI Taxonomy" id="1047168"/>
    <lineage>
        <taxon>Eukaryota</taxon>
        <taxon>Fungi</taxon>
        <taxon>Dikarya</taxon>
        <taxon>Ascomycota</taxon>
        <taxon>Pezizomycotina</taxon>
        <taxon>Dothideomycetes</taxon>
        <taxon>Dothideomycetidae</taxon>
        <taxon>Mycosphaerellales</taxon>
        <taxon>Mycosphaerellaceae</taxon>
        <taxon>Zymoseptoria</taxon>
    </lineage>
</organism>
<evidence type="ECO:0000256" key="3">
    <source>
        <dbReference type="ARBA" id="ARBA00022833"/>
    </source>
</evidence>
<name>A0A0F4GHJ7_9PEZI</name>
<dbReference type="PROSITE" id="PS51265">
    <property type="entry name" value="ZF_DBF4"/>
    <property type="match status" value="1"/>
</dbReference>
<evidence type="ECO:0000256" key="2">
    <source>
        <dbReference type="ARBA" id="ARBA00022771"/>
    </source>
</evidence>
<dbReference type="InterPro" id="IPR038545">
    <property type="entry name" value="Znf_DBF_sf"/>
</dbReference>
<dbReference type="STRING" id="1047168.A0A0F4GHJ7"/>
<keyword evidence="8" id="KW-1185">Reference proteome</keyword>
<keyword evidence="1" id="KW-0479">Metal-binding</keyword>
<protein>
    <submittedName>
        <fullName evidence="7">G1/S regulator NimO like protein</fullName>
    </submittedName>
</protein>
<dbReference type="PANTHER" id="PTHR15375">
    <property type="entry name" value="ACTIVATOR OF S-PHASE KINASE-RELATED"/>
    <property type="match status" value="1"/>
</dbReference>
<feature type="region of interest" description="Disordered" evidence="5">
    <location>
        <begin position="562"/>
        <end position="589"/>
    </location>
</feature>
<dbReference type="Pfam" id="PF22437">
    <property type="entry name" value="DBF4_BRCT"/>
    <property type="match status" value="1"/>
</dbReference>
<evidence type="ECO:0000313" key="8">
    <source>
        <dbReference type="Proteomes" id="UP000033647"/>
    </source>
</evidence>
<evidence type="ECO:0000256" key="4">
    <source>
        <dbReference type="PROSITE-ProRule" id="PRU00600"/>
    </source>
</evidence>
<dbReference type="InterPro" id="IPR006572">
    <property type="entry name" value="Znf_DBF"/>
</dbReference>
<dbReference type="Proteomes" id="UP000033647">
    <property type="component" value="Unassembled WGS sequence"/>
</dbReference>
<evidence type="ECO:0000256" key="1">
    <source>
        <dbReference type="ARBA" id="ARBA00022723"/>
    </source>
</evidence>
<dbReference type="GO" id="GO:0031431">
    <property type="term" value="C:Dbf4-dependent protein kinase complex"/>
    <property type="evidence" value="ECO:0007669"/>
    <property type="project" value="TreeGrafter"/>
</dbReference>
<feature type="compositionally biased region" description="Polar residues" evidence="5">
    <location>
        <begin position="194"/>
        <end position="214"/>
    </location>
</feature>
<gene>
    <name evidence="7" type="ORF">TI39_contig597g00012</name>
</gene>
<dbReference type="AlphaFoldDB" id="A0A0F4GHJ7"/>
<dbReference type="EMBL" id="LAFY01000589">
    <property type="protein sequence ID" value="KJX96871.1"/>
    <property type="molecule type" value="Genomic_DNA"/>
</dbReference>
<comment type="caution">
    <text evidence="7">The sequence shown here is derived from an EMBL/GenBank/DDBJ whole genome shotgun (WGS) entry which is preliminary data.</text>
</comment>
<dbReference type="Gene3D" id="3.40.50.10190">
    <property type="entry name" value="BRCT domain"/>
    <property type="match status" value="1"/>
</dbReference>
<dbReference type="Pfam" id="PF07535">
    <property type="entry name" value="zf-DBF"/>
    <property type="match status" value="1"/>
</dbReference>
<feature type="domain" description="DBF4-type" evidence="6">
    <location>
        <begin position="588"/>
        <end position="637"/>
    </location>
</feature>
<dbReference type="OrthoDB" id="21380at2759"/>
<dbReference type="InterPro" id="IPR055116">
    <property type="entry name" value="DBF4_BRCT"/>
</dbReference>
<proteinExistence type="predicted"/>
<reference evidence="7 8" key="1">
    <citation type="submission" date="2015-03" db="EMBL/GenBank/DDBJ databases">
        <title>RNA-seq based gene annotation and comparative genomics of four Zymoseptoria species reveal species-specific pathogenicity related genes and transposable element activity.</title>
        <authorList>
            <person name="Grandaubert J."/>
            <person name="Bhattacharyya A."/>
            <person name="Stukenbrock E.H."/>
        </authorList>
    </citation>
    <scope>NUCLEOTIDE SEQUENCE [LARGE SCALE GENOMIC DNA]</scope>
    <source>
        <strain evidence="7 8">Zb18110</strain>
    </source>
</reference>
<keyword evidence="3" id="KW-0862">Zinc</keyword>
<dbReference type="SMART" id="SM00586">
    <property type="entry name" value="ZnF_DBF"/>
    <property type="match status" value="1"/>
</dbReference>
<feature type="region of interest" description="Disordered" evidence="5">
    <location>
        <begin position="377"/>
        <end position="461"/>
    </location>
</feature>
<feature type="compositionally biased region" description="Polar residues" evidence="5">
    <location>
        <begin position="13"/>
        <end position="28"/>
    </location>
</feature>
<dbReference type="Pfam" id="PF08630">
    <property type="entry name" value="Dfp1_Him1_M"/>
    <property type="match status" value="1"/>
</dbReference>
<evidence type="ECO:0000256" key="5">
    <source>
        <dbReference type="SAM" id="MobiDB-lite"/>
    </source>
</evidence>
<accession>A0A0F4GHJ7</accession>